<comment type="caution">
    <text evidence="1">The sequence shown here is derived from an EMBL/GenBank/DDBJ whole genome shotgun (WGS) entry which is preliminary data.</text>
</comment>
<evidence type="ECO:0000313" key="2">
    <source>
        <dbReference type="Proteomes" id="UP001237642"/>
    </source>
</evidence>
<dbReference type="AlphaFoldDB" id="A0AAD8HI87"/>
<name>A0AAD8HI87_9APIA</name>
<sequence>MIFDLNSKQLSSDSFPSMLQGKLKPLIFQLQDKLYVMDTVSGYFDGSFEYFIPTNGEWNLLRHPCYDDLKYELNCQQDRNYPCLVFGNAIHLSVSIDDCNFLFIHHPNLTYKSWFPAHVLRPGNPLLFSGVATFCHHDDANDFLIVSFSNRVVRVHLFDVTGHSLPASKNLFSLPSSSNSVEDEHVSGYFTDFGDSIFGLTASDSVGIYVYTFEIFGPDDPMMFQLLSHYEYRFDALSFGVDIISVVGCFAPYQNFSAIKHVEKALQKCYSKLAQGSEDEDDPDTFEFCGVDIENLCRSRSLVPVAVDTPVAAPVVGDGNYLKVNPFHT</sequence>
<organism evidence="1 2">
    <name type="scientific">Heracleum sosnowskyi</name>
    <dbReference type="NCBI Taxonomy" id="360622"/>
    <lineage>
        <taxon>Eukaryota</taxon>
        <taxon>Viridiplantae</taxon>
        <taxon>Streptophyta</taxon>
        <taxon>Embryophyta</taxon>
        <taxon>Tracheophyta</taxon>
        <taxon>Spermatophyta</taxon>
        <taxon>Magnoliopsida</taxon>
        <taxon>eudicotyledons</taxon>
        <taxon>Gunneridae</taxon>
        <taxon>Pentapetalae</taxon>
        <taxon>asterids</taxon>
        <taxon>campanulids</taxon>
        <taxon>Apiales</taxon>
        <taxon>Apiaceae</taxon>
        <taxon>Apioideae</taxon>
        <taxon>apioid superclade</taxon>
        <taxon>Tordylieae</taxon>
        <taxon>Tordyliinae</taxon>
        <taxon>Heracleum</taxon>
    </lineage>
</organism>
<evidence type="ECO:0000313" key="1">
    <source>
        <dbReference type="EMBL" id="KAK1367807.1"/>
    </source>
</evidence>
<accession>A0AAD8HI87</accession>
<protein>
    <submittedName>
        <fullName evidence="1">Uncharacterized protein</fullName>
    </submittedName>
</protein>
<reference evidence="1" key="1">
    <citation type="submission" date="2023-02" db="EMBL/GenBank/DDBJ databases">
        <title>Genome of toxic invasive species Heracleum sosnowskyi carries increased number of genes despite the absence of recent whole-genome duplications.</title>
        <authorList>
            <person name="Schelkunov M."/>
            <person name="Shtratnikova V."/>
            <person name="Makarenko M."/>
            <person name="Klepikova A."/>
            <person name="Omelchenko D."/>
            <person name="Novikova G."/>
            <person name="Obukhova E."/>
            <person name="Bogdanov V."/>
            <person name="Penin A."/>
            <person name="Logacheva M."/>
        </authorList>
    </citation>
    <scope>NUCLEOTIDE SEQUENCE</scope>
    <source>
        <strain evidence="1">Hsosn_3</strain>
        <tissue evidence="1">Leaf</tissue>
    </source>
</reference>
<proteinExistence type="predicted"/>
<reference evidence="1" key="2">
    <citation type="submission" date="2023-05" db="EMBL/GenBank/DDBJ databases">
        <authorList>
            <person name="Schelkunov M.I."/>
        </authorList>
    </citation>
    <scope>NUCLEOTIDE SEQUENCE</scope>
    <source>
        <strain evidence="1">Hsosn_3</strain>
        <tissue evidence="1">Leaf</tissue>
    </source>
</reference>
<keyword evidence="2" id="KW-1185">Reference proteome</keyword>
<dbReference type="EMBL" id="JAUIZM010000008">
    <property type="protein sequence ID" value="KAK1367807.1"/>
    <property type="molecule type" value="Genomic_DNA"/>
</dbReference>
<dbReference type="Proteomes" id="UP001237642">
    <property type="component" value="Unassembled WGS sequence"/>
</dbReference>
<gene>
    <name evidence="1" type="ORF">POM88_033899</name>
</gene>